<feature type="region of interest" description="Disordered" evidence="1">
    <location>
        <begin position="105"/>
        <end position="163"/>
    </location>
</feature>
<feature type="compositionally biased region" description="Polar residues" evidence="1">
    <location>
        <begin position="221"/>
        <end position="230"/>
    </location>
</feature>
<accession>A0A383VT60</accession>
<feature type="compositionally biased region" description="Acidic residues" evidence="1">
    <location>
        <begin position="232"/>
        <end position="241"/>
    </location>
</feature>
<sequence>MKLKLFGQQHQQQVLQAAGAAEGNHLQDAYDEEFYPEPQLLGSPEPSQPGSVRTPADLSQEPSAVAEAAASAAGGLLAEASAGSQQLLPNLLLSEEDLLQEALYSSTSVSGSRRNFDPGSYDTSLAAERSSGSFRAAHATSSRLATSRSSSSINAADGASAGSSSAIGKALFADACLPSTPKSCSLSNLRVMASRNSCEWQQGAGGNSGSSQGGSSLQGSRCYSNSSSWTADGDDERETDEAYGRSSKPAAGSTAGLCAGSTSSHSSSKSHAVATQKATATAAADDAQAADDEDFLLAAMDVCLGSLHTAVQLARTTSGSGERRSSAGASAAGERTSATGLRWSLSSSGRKSSAAADAAAEACPGGAALSTRQMQRNKSRLSSGQLEGAAASHMPASCKQLPLQLLPCDNSPGLLRVGSRGRAGAWSDCGSPSGSRGRPVAWSDGGSPHSSWHGTDLRTQQQQVQLLQQHAEAEQQAGCEGPASAPPQQQQGSAVQGSAAQGHNKHSSVAGAAAAAAAGQLGMSRSR</sequence>
<organism evidence="2 3">
    <name type="scientific">Tetradesmus obliquus</name>
    <name type="common">Green alga</name>
    <name type="synonym">Acutodesmus obliquus</name>
    <dbReference type="NCBI Taxonomy" id="3088"/>
    <lineage>
        <taxon>Eukaryota</taxon>
        <taxon>Viridiplantae</taxon>
        <taxon>Chlorophyta</taxon>
        <taxon>core chlorophytes</taxon>
        <taxon>Chlorophyceae</taxon>
        <taxon>CS clade</taxon>
        <taxon>Sphaeropleales</taxon>
        <taxon>Scenedesmaceae</taxon>
        <taxon>Tetradesmus</taxon>
    </lineage>
</organism>
<keyword evidence="3" id="KW-1185">Reference proteome</keyword>
<feature type="region of interest" description="Disordered" evidence="1">
    <location>
        <begin position="315"/>
        <end position="345"/>
    </location>
</feature>
<dbReference type="EMBL" id="FNXT01000827">
    <property type="protein sequence ID" value="SZX67999.1"/>
    <property type="molecule type" value="Genomic_DNA"/>
</dbReference>
<proteinExistence type="predicted"/>
<evidence type="ECO:0000313" key="2">
    <source>
        <dbReference type="EMBL" id="SZX67999.1"/>
    </source>
</evidence>
<feature type="compositionally biased region" description="Low complexity" evidence="1">
    <location>
        <begin position="261"/>
        <end position="271"/>
    </location>
</feature>
<dbReference type="Proteomes" id="UP000256970">
    <property type="component" value="Unassembled WGS sequence"/>
</dbReference>
<name>A0A383VT60_TETOB</name>
<reference evidence="2 3" key="1">
    <citation type="submission" date="2016-10" db="EMBL/GenBank/DDBJ databases">
        <authorList>
            <person name="Cai Z."/>
        </authorList>
    </citation>
    <scope>NUCLEOTIDE SEQUENCE [LARGE SCALE GENOMIC DNA]</scope>
</reference>
<feature type="compositionally biased region" description="Low complexity" evidence="1">
    <location>
        <begin position="135"/>
        <end position="163"/>
    </location>
</feature>
<feature type="region of interest" description="Disordered" evidence="1">
    <location>
        <begin position="367"/>
        <end position="388"/>
    </location>
</feature>
<feature type="region of interest" description="Disordered" evidence="1">
    <location>
        <begin position="16"/>
        <end position="65"/>
    </location>
</feature>
<gene>
    <name evidence="2" type="ORF">BQ4739_LOCUS8328</name>
</gene>
<feature type="compositionally biased region" description="Gly residues" evidence="1">
    <location>
        <begin position="203"/>
        <end position="212"/>
    </location>
</feature>
<feature type="compositionally biased region" description="Low complexity" evidence="1">
    <location>
        <begin position="460"/>
        <end position="502"/>
    </location>
</feature>
<feature type="compositionally biased region" description="Polar residues" evidence="1">
    <location>
        <begin position="371"/>
        <end position="385"/>
    </location>
</feature>
<evidence type="ECO:0000256" key="1">
    <source>
        <dbReference type="SAM" id="MobiDB-lite"/>
    </source>
</evidence>
<feature type="region of interest" description="Disordered" evidence="1">
    <location>
        <begin position="200"/>
        <end position="271"/>
    </location>
</feature>
<feature type="compositionally biased region" description="Polar residues" evidence="1">
    <location>
        <begin position="448"/>
        <end position="459"/>
    </location>
</feature>
<dbReference type="AlphaFoldDB" id="A0A383VT60"/>
<protein>
    <submittedName>
        <fullName evidence="2">Uncharacterized protein</fullName>
    </submittedName>
</protein>
<evidence type="ECO:0000313" key="3">
    <source>
        <dbReference type="Proteomes" id="UP000256970"/>
    </source>
</evidence>
<feature type="compositionally biased region" description="Low complexity" evidence="1">
    <location>
        <begin position="510"/>
        <end position="519"/>
    </location>
</feature>
<feature type="region of interest" description="Disordered" evidence="1">
    <location>
        <begin position="420"/>
        <end position="527"/>
    </location>
</feature>